<evidence type="ECO:0000256" key="2">
    <source>
        <dbReference type="SAM" id="SignalP"/>
    </source>
</evidence>
<organism evidence="3 4">
    <name type="scientific">Polyangium fumosum</name>
    <dbReference type="NCBI Taxonomy" id="889272"/>
    <lineage>
        <taxon>Bacteria</taxon>
        <taxon>Pseudomonadati</taxon>
        <taxon>Myxococcota</taxon>
        <taxon>Polyangia</taxon>
        <taxon>Polyangiales</taxon>
        <taxon>Polyangiaceae</taxon>
        <taxon>Polyangium</taxon>
    </lineage>
</organism>
<evidence type="ECO:0000313" key="4">
    <source>
        <dbReference type="Proteomes" id="UP000309215"/>
    </source>
</evidence>
<feature type="region of interest" description="Disordered" evidence="1">
    <location>
        <begin position="30"/>
        <end position="54"/>
    </location>
</feature>
<sequence length="183" mass="18121">MQKRLILVAAALGLVVPAAGLGGCGSSIVRETEGQGGGGGEGGDSSSSTSTGPLWDAGKDAFDEYIDPGCPSTPPPLEDFQCDPFDQLNSGCFPGEGCFIFVSYPSEPCGQEVYGAFCSPAGSGVQGDPCGSGSGLWCAGGFACVVTGAGTQCVQLCPLDGNDGCPSGLVCEPIDVEGFGGCL</sequence>
<dbReference type="PROSITE" id="PS51257">
    <property type="entry name" value="PROKAR_LIPOPROTEIN"/>
    <property type="match status" value="1"/>
</dbReference>
<keyword evidence="2" id="KW-0732">Signal</keyword>
<dbReference type="RefSeq" id="WP_136933365.1">
    <property type="nucleotide sequence ID" value="NZ_SSMQ01000047.1"/>
</dbReference>
<feature type="compositionally biased region" description="Gly residues" evidence="1">
    <location>
        <begin position="34"/>
        <end position="43"/>
    </location>
</feature>
<comment type="caution">
    <text evidence="3">The sequence shown here is derived from an EMBL/GenBank/DDBJ whole genome shotgun (WGS) entry which is preliminary data.</text>
</comment>
<name>A0A4U1J0J2_9BACT</name>
<keyword evidence="4" id="KW-1185">Reference proteome</keyword>
<gene>
    <name evidence="3" type="ORF">E8A74_34670</name>
</gene>
<dbReference type="Proteomes" id="UP000309215">
    <property type="component" value="Unassembled WGS sequence"/>
</dbReference>
<evidence type="ECO:0000256" key="1">
    <source>
        <dbReference type="SAM" id="MobiDB-lite"/>
    </source>
</evidence>
<dbReference type="AlphaFoldDB" id="A0A4U1J0J2"/>
<evidence type="ECO:0000313" key="3">
    <source>
        <dbReference type="EMBL" id="TKD00438.1"/>
    </source>
</evidence>
<feature type="chain" id="PRO_5020201026" evidence="2">
    <location>
        <begin position="21"/>
        <end position="183"/>
    </location>
</feature>
<feature type="signal peptide" evidence="2">
    <location>
        <begin position="1"/>
        <end position="20"/>
    </location>
</feature>
<accession>A0A4U1J0J2</accession>
<dbReference type="EMBL" id="SSMQ01000047">
    <property type="protein sequence ID" value="TKD00438.1"/>
    <property type="molecule type" value="Genomic_DNA"/>
</dbReference>
<proteinExistence type="predicted"/>
<protein>
    <submittedName>
        <fullName evidence="3">Uncharacterized protein</fullName>
    </submittedName>
</protein>
<dbReference type="OrthoDB" id="5518032at2"/>
<reference evidence="3 4" key="1">
    <citation type="submission" date="2019-04" db="EMBL/GenBank/DDBJ databases">
        <authorList>
            <person name="Li Y."/>
            <person name="Wang J."/>
        </authorList>
    </citation>
    <scope>NUCLEOTIDE SEQUENCE [LARGE SCALE GENOMIC DNA]</scope>
    <source>
        <strain evidence="3 4">DSM 14668</strain>
    </source>
</reference>